<dbReference type="VEuPathDB" id="AmoebaDB:NfTy_054570"/>
<feature type="compositionally biased region" description="Polar residues" evidence="2">
    <location>
        <begin position="58"/>
        <end position="92"/>
    </location>
</feature>
<dbReference type="GeneID" id="68108895"/>
<dbReference type="Proteomes" id="UP000444721">
    <property type="component" value="Unassembled WGS sequence"/>
</dbReference>
<feature type="compositionally biased region" description="Low complexity" evidence="2">
    <location>
        <begin position="1577"/>
        <end position="1601"/>
    </location>
</feature>
<dbReference type="OrthoDB" id="2289094at2759"/>
<feature type="coiled-coil region" evidence="1">
    <location>
        <begin position="1139"/>
        <end position="1362"/>
    </location>
</feature>
<feature type="region of interest" description="Disordered" evidence="2">
    <location>
        <begin position="1"/>
        <end position="92"/>
    </location>
</feature>
<dbReference type="RefSeq" id="XP_044564047.1">
    <property type="nucleotide sequence ID" value="XM_044704787.1"/>
</dbReference>
<feature type="region of interest" description="Disordered" evidence="2">
    <location>
        <begin position="776"/>
        <end position="815"/>
    </location>
</feature>
<feature type="compositionally biased region" description="Polar residues" evidence="2">
    <location>
        <begin position="176"/>
        <end position="191"/>
    </location>
</feature>
<comment type="caution">
    <text evidence="3">The sequence shown here is derived from an EMBL/GenBank/DDBJ whole genome shotgun (WGS) entry which is preliminary data.</text>
</comment>
<evidence type="ECO:0000313" key="3">
    <source>
        <dbReference type="EMBL" id="KAF0979334.1"/>
    </source>
</evidence>
<proteinExistence type="predicted"/>
<keyword evidence="1" id="KW-0175">Coiled coil</keyword>
<feature type="compositionally biased region" description="Polar residues" evidence="2">
    <location>
        <begin position="1765"/>
        <end position="1786"/>
    </location>
</feature>
<dbReference type="EMBL" id="VFQX01000027">
    <property type="protein sequence ID" value="KAF0979334.1"/>
    <property type="molecule type" value="Genomic_DNA"/>
</dbReference>
<reference evidence="3 4" key="1">
    <citation type="journal article" date="2019" name="Sci. Rep.">
        <title>Nanopore sequencing improves the draft genome of the human pathogenic amoeba Naegleria fowleri.</title>
        <authorList>
            <person name="Liechti N."/>
            <person name="Schurch N."/>
            <person name="Bruggmann R."/>
            <person name="Wittwer M."/>
        </authorList>
    </citation>
    <scope>NUCLEOTIDE SEQUENCE [LARGE SCALE GENOMIC DNA]</scope>
    <source>
        <strain evidence="3 4">ATCC 30894</strain>
    </source>
</reference>
<feature type="coiled-coil region" evidence="1">
    <location>
        <begin position="485"/>
        <end position="533"/>
    </location>
</feature>
<feature type="coiled-coil region" evidence="1">
    <location>
        <begin position="579"/>
        <end position="643"/>
    </location>
</feature>
<feature type="compositionally biased region" description="Low complexity" evidence="2">
    <location>
        <begin position="784"/>
        <end position="815"/>
    </location>
</feature>
<feature type="compositionally biased region" description="Pro residues" evidence="2">
    <location>
        <begin position="1840"/>
        <end position="1851"/>
    </location>
</feature>
<feature type="compositionally biased region" description="Low complexity" evidence="2">
    <location>
        <begin position="1627"/>
        <end position="1645"/>
    </location>
</feature>
<feature type="compositionally biased region" description="Basic and acidic residues" evidence="2">
    <location>
        <begin position="165"/>
        <end position="174"/>
    </location>
</feature>
<feature type="compositionally biased region" description="Low complexity" evidence="2">
    <location>
        <begin position="1"/>
        <end position="27"/>
    </location>
</feature>
<dbReference type="VEuPathDB" id="AmoebaDB:FDP41_001677"/>
<organism evidence="3 4">
    <name type="scientific">Naegleria fowleri</name>
    <name type="common">Brain eating amoeba</name>
    <dbReference type="NCBI Taxonomy" id="5763"/>
    <lineage>
        <taxon>Eukaryota</taxon>
        <taxon>Discoba</taxon>
        <taxon>Heterolobosea</taxon>
        <taxon>Tetramitia</taxon>
        <taxon>Eutetramitia</taxon>
        <taxon>Vahlkampfiidae</taxon>
        <taxon>Naegleria</taxon>
    </lineage>
</organism>
<sequence>MTNSVTNHSFSNNTSHNNNNNNNTSRTQQRPEEPSLTVHEPSIATIMKRKQLREHNTLKTSLQLSPSSTRSGLPMNTSNDYHPPQHSLQHNPNMGILASPIAPPKNTFLADDDMLLLDFHEDEGELHHESKAFEEEPSHDIYREFKNVVKQLDRHQSNNGPRRQPHSESNDHQTLHHQTTTIDHLSPSAQESNKDLRDDNPIPETRLNSIDNFTTGNISINETNTTLNMVSNDQTLNYGDEHSVANSNLDNCNIIQQPVPSRAIGYSNTSLNSLLSFKCKELYLLNNELSSRLLQTQYENDEVKYQMNKLKNLFGPLNRRVKKELEIIYFGTLKRLKDECDSLRTIITLTRENQEKQMNDFLSIIMSSHYYSSMKNSLQASSREEFQEHDGSNLNVRDLTISQLKEEIEKLRALHDQEREQVHSQYKSQLHDKNEQIMKLTSELQLKQVQLLDLSKQLEIQKLSSQDGATTLIHEKYNKEMMDLVSSLKSQLQQKNNLLEEVNHNLKSRENEIKELTSKNQNLISELKNNEQQFQLFVEMSKQKMNEIKQEHLNSLNLIESSHLEEIEYVKRLGEETMNMEMNALKSQYETKLKNLAENHSQQIEQLKVQQENLIEDLKKQHLNEMENISKRQMNEIQEHEQLLTIPNMKEVTTFSPPNTQQESRNILHLHALSPHTQSEDLLNLLREDYESQIIQLKKDYQKEHELEMQSLISEYEKKIQSIAQEGDTILNKTHQQYNKEMNDLKTLFVMKHEHLKHRLRDCVSTWKNLINNEDNKDEKNRMSDTTTTSTTTGIDIGNTSSSTNTTSPIATNDNTTSIKNNTTTASSTTIIDSFHFNTTTTTLDHQNTSITTVLEQETLTLEKIISNLFNSFIHDLSHLKAHHLRSIEEKNRQIETLRFEKMHLEKLQSLSLNHDQESIKLLNDRVNHYKSDMETKQIEIQELEKKVYELQLKCNKLEHSHQEMIESINAEHSIQMKNLENKFNELQIDRDSIQNKYNQLDALHQDTITQLNYTLTKLQHSERTTSLLQSEKNDALERYKNLEQVITRDVCDQWIGMLNNYSSNNNISTIHNSLELTKLVEWNRATSTTTTSTTLNHSIQSRIDTLHSTIQNTLKRFNQLQEMNQTLTLKLGQQSEMLQRNEMKINELLSENSNMKKSMKQFEETNHELELQLSKEHSNQHDLQLNIQTLKEELTRSKDELQSLQNQNKQLQALKNDPKILSQQTKIQQLEEENYSMNVLVTELKQKNLKLQQSQQEWMEQVSKYQQEINTLQRHVSLQQDIKQMTQLEEEKQQVIQLEEKHKQQVIQLEDKISELNDEISEQTDELHHAALEVINLQKINDFLSNELKHVQSLNRQLKDEYSNSMTTELKNLKDLIESTRIDLIGVKDINDKYTKYYNQSETIKQEYEKYLKQYSEVVYRNQELEKILNRVQLFLSEKESINNNASSSSSQKQQHTEQVAQWIQELRNVMLLGGPTDHLTTATVKRIIPFTHQQQTMKEKRRTLAFEPGSISFDSMSLMNDDPSMRYLRSDNDSSSLLGIDDNNNDNDGMDQWKSLNQNNNNNNKLFNHRSMTISSSSSPLLNSSSPSSPQQPQQQQQQRDYSRQKSLPPSAILQIAPHLQSLMSSSHGNSNRSSRSNSNASSSGGGGNNHVLPTTIGSPSILKTRPHSVTFDTHNLIMGGGNNNSYSSPSSGRNTPTHPHNMTNSPGRGGSSTSGGQSGGGGGGVNSSSSSSSEFIINHTTSSQTLDHPLFKVKSSPNLQHFDSSTIDDNNADDNVSTHNMTNSPGRGGSSTSGGQSGGLMQMTSFNNNNNLNSSNSSSSISTSGGGGTSGGLRRLQPPPIPPPRRLQ</sequence>
<evidence type="ECO:0000256" key="2">
    <source>
        <dbReference type="SAM" id="MobiDB-lite"/>
    </source>
</evidence>
<feature type="region of interest" description="Disordered" evidence="2">
    <location>
        <begin position="153"/>
        <end position="210"/>
    </location>
</feature>
<feature type="compositionally biased region" description="Low complexity" evidence="2">
    <location>
        <begin position="1535"/>
        <end position="1544"/>
    </location>
</feature>
<accession>A0A6A5BYD1</accession>
<feature type="compositionally biased region" description="Low complexity" evidence="2">
    <location>
        <begin position="1807"/>
        <end position="1826"/>
    </location>
</feature>
<feature type="region of interest" description="Disordered" evidence="2">
    <location>
        <begin position="1765"/>
        <end position="1851"/>
    </location>
</feature>
<evidence type="ECO:0000313" key="4">
    <source>
        <dbReference type="Proteomes" id="UP000444721"/>
    </source>
</evidence>
<feature type="coiled-coil region" evidence="1">
    <location>
        <begin position="401"/>
        <end position="443"/>
    </location>
</feature>
<gene>
    <name evidence="3" type="ORF">FDP41_001677</name>
</gene>
<feature type="region of interest" description="Disordered" evidence="2">
    <location>
        <begin position="1626"/>
        <end position="1737"/>
    </location>
</feature>
<name>A0A6A5BYD1_NAEFO</name>
<feature type="compositionally biased region" description="Low complexity" evidence="2">
    <location>
        <begin position="1686"/>
        <end position="1697"/>
    </location>
</feature>
<evidence type="ECO:0000256" key="1">
    <source>
        <dbReference type="SAM" id="Coils"/>
    </source>
</evidence>
<feature type="coiled-coil region" evidence="1">
    <location>
        <begin position="888"/>
        <end position="1046"/>
    </location>
</feature>
<feature type="region of interest" description="Disordered" evidence="2">
    <location>
        <begin position="1526"/>
        <end position="1609"/>
    </location>
</feature>
<feature type="compositionally biased region" description="Gly residues" evidence="2">
    <location>
        <begin position="1789"/>
        <end position="1801"/>
    </location>
</feature>
<feature type="compositionally biased region" description="Polar residues" evidence="2">
    <location>
        <begin position="1698"/>
        <end position="1707"/>
    </location>
</feature>
<protein>
    <submittedName>
        <fullName evidence="3">Uncharacterized protein</fullName>
    </submittedName>
</protein>
<keyword evidence="4" id="KW-1185">Reference proteome</keyword>
<dbReference type="VEuPathDB" id="AmoebaDB:NF0036460"/>
<feature type="compositionally biased region" description="Gly residues" evidence="2">
    <location>
        <begin position="1710"/>
        <end position="1728"/>
    </location>
</feature>